<reference evidence="1 2" key="1">
    <citation type="journal article" date="2021" name="Hortic Res">
        <title>Chromosome-scale assembly of the Dendrobium chrysotoxum genome enhances the understanding of orchid evolution.</title>
        <authorList>
            <person name="Zhang Y."/>
            <person name="Zhang G.Q."/>
            <person name="Zhang D."/>
            <person name="Liu X.D."/>
            <person name="Xu X.Y."/>
            <person name="Sun W.H."/>
            <person name="Yu X."/>
            <person name="Zhu X."/>
            <person name="Wang Z.W."/>
            <person name="Zhao X."/>
            <person name="Zhong W.Y."/>
            <person name="Chen H."/>
            <person name="Yin W.L."/>
            <person name="Huang T."/>
            <person name="Niu S.C."/>
            <person name="Liu Z.J."/>
        </authorList>
    </citation>
    <scope>NUCLEOTIDE SEQUENCE [LARGE SCALE GENOMIC DNA]</scope>
    <source>
        <strain evidence="1">Lindl</strain>
    </source>
</reference>
<keyword evidence="2" id="KW-1185">Reference proteome</keyword>
<accession>A0AAV7FLT6</accession>
<gene>
    <name evidence="1" type="ORF">IEQ34_026385</name>
</gene>
<proteinExistence type="predicted"/>
<dbReference type="Proteomes" id="UP000775213">
    <property type="component" value="Unassembled WGS sequence"/>
</dbReference>
<evidence type="ECO:0000313" key="1">
    <source>
        <dbReference type="EMBL" id="KAH0436603.1"/>
    </source>
</evidence>
<organism evidence="1 2">
    <name type="scientific">Dendrobium chrysotoxum</name>
    <name type="common">Orchid</name>
    <dbReference type="NCBI Taxonomy" id="161865"/>
    <lineage>
        <taxon>Eukaryota</taxon>
        <taxon>Viridiplantae</taxon>
        <taxon>Streptophyta</taxon>
        <taxon>Embryophyta</taxon>
        <taxon>Tracheophyta</taxon>
        <taxon>Spermatophyta</taxon>
        <taxon>Magnoliopsida</taxon>
        <taxon>Liliopsida</taxon>
        <taxon>Asparagales</taxon>
        <taxon>Orchidaceae</taxon>
        <taxon>Epidendroideae</taxon>
        <taxon>Malaxideae</taxon>
        <taxon>Dendrobiinae</taxon>
        <taxon>Dendrobium</taxon>
    </lineage>
</organism>
<name>A0AAV7FLT6_DENCH</name>
<evidence type="ECO:0000313" key="2">
    <source>
        <dbReference type="Proteomes" id="UP000775213"/>
    </source>
</evidence>
<dbReference type="AlphaFoldDB" id="A0AAV7FLT6"/>
<comment type="caution">
    <text evidence="1">The sequence shown here is derived from an EMBL/GenBank/DDBJ whole genome shotgun (WGS) entry which is preliminary data.</text>
</comment>
<sequence length="228" mass="24595">MVSFVSEKTLIQSDFDSTLPQRSSSRGAVAAIPSSWYIMIMFPFASGDYVFPYRLSRSLGHPQNAQPFSLLDNLAGYICNNSSDIHFPSLVSAHISANCSHHRQKPTKLDENIAGKSSRPPGLKSDCAVKNGDWPTNKFIAWLCPKFKPPPLSLPSPAAASAVVLLAGNVIAPASNCEKERQSDSGSSEKKLETKFIGLGLASAGSRRKRLSSLGREGREIEGLFASV</sequence>
<dbReference type="EMBL" id="JAGFBR010000747">
    <property type="protein sequence ID" value="KAH0436603.1"/>
    <property type="molecule type" value="Genomic_DNA"/>
</dbReference>
<protein>
    <submittedName>
        <fullName evidence="1">Uncharacterized protein</fullName>
    </submittedName>
</protein>